<dbReference type="PANTHER" id="PTHR10199">
    <property type="entry name" value="THROMBOSPONDIN"/>
    <property type="match status" value="1"/>
</dbReference>
<dbReference type="GO" id="GO:0007155">
    <property type="term" value="P:cell adhesion"/>
    <property type="evidence" value="ECO:0007669"/>
    <property type="project" value="InterPro"/>
</dbReference>
<sequence>MKKIPRIITILAVLLVFTILVKHTTYAQTDTSVLESFKYKYDLYVNNISVPTIVELKMPEEIKNNKNIAILENNTKSFQPYTILAKQVNTPYTIVSNLGQPDETFMYDSNITTYAEYNLITGGSNEITWTITYDKPISTNTFNFSMDKFVQYPTNITIEASSPQRKVLVDNAEVKNVRMSFPQTTAQTWLVTMKYTQPLRITEMGFEEFPVNNIQQNYIRFLARVGMTYALYTEPDKSVYINTGESGNLNNSNDAIQNILLPAKKLNTLYKPADIDKDGILDSLDNCPNIVNTDQKDINKNNIGDACEDFDHDGILNIKDNCPEYPNSMQQDKDGDGIGDHCDGKESRLTEQLFFLPWLGIGIGFAVVLLLFKTTQSKS</sequence>
<dbReference type="PANTHER" id="PTHR10199:SF100">
    <property type="entry name" value="THROMBOSPONDIN, ISOFORM A"/>
    <property type="match status" value="1"/>
</dbReference>
<dbReference type="SUPFAM" id="SSF103647">
    <property type="entry name" value="TSP type-3 repeat"/>
    <property type="match status" value="1"/>
</dbReference>
<feature type="transmembrane region" description="Helical" evidence="3">
    <location>
        <begin position="353"/>
        <end position="372"/>
    </location>
</feature>
<evidence type="ECO:0000313" key="4">
    <source>
        <dbReference type="EMBL" id="PIR43663.1"/>
    </source>
</evidence>
<gene>
    <name evidence="4" type="ORF">COV24_01240</name>
</gene>
<dbReference type="InterPro" id="IPR017897">
    <property type="entry name" value="Thrombospondin_3_rpt"/>
</dbReference>
<dbReference type="EMBL" id="PCXU01000013">
    <property type="protein sequence ID" value="PIR43663.1"/>
    <property type="molecule type" value="Genomic_DNA"/>
</dbReference>
<dbReference type="Proteomes" id="UP000230214">
    <property type="component" value="Unassembled WGS sequence"/>
</dbReference>
<dbReference type="InterPro" id="IPR003367">
    <property type="entry name" value="Thrombospondin_3-like_rpt"/>
</dbReference>
<dbReference type="PROSITE" id="PS51234">
    <property type="entry name" value="TSP3"/>
    <property type="match status" value="1"/>
</dbReference>
<name>A0A2H0RAV3_UNCKA</name>
<dbReference type="Gene3D" id="4.10.1080.10">
    <property type="entry name" value="TSP type-3 repeat"/>
    <property type="match status" value="1"/>
</dbReference>
<organism evidence="4 5">
    <name type="scientific">candidate division WWE3 bacterium CG10_big_fil_rev_8_21_14_0_10_32_10</name>
    <dbReference type="NCBI Taxonomy" id="1975090"/>
    <lineage>
        <taxon>Bacteria</taxon>
        <taxon>Katanobacteria</taxon>
    </lineage>
</organism>
<keyword evidence="3" id="KW-0812">Transmembrane</keyword>
<keyword evidence="2" id="KW-0106">Calcium</keyword>
<dbReference type="Pfam" id="PF02412">
    <property type="entry name" value="TSP_3"/>
    <property type="match status" value="2"/>
</dbReference>
<evidence type="ECO:0000256" key="3">
    <source>
        <dbReference type="SAM" id="Phobius"/>
    </source>
</evidence>
<evidence type="ECO:0000313" key="5">
    <source>
        <dbReference type="Proteomes" id="UP000230214"/>
    </source>
</evidence>
<keyword evidence="1" id="KW-0732">Signal</keyword>
<keyword evidence="3" id="KW-0472">Membrane</keyword>
<reference evidence="4 5" key="1">
    <citation type="submission" date="2017-09" db="EMBL/GenBank/DDBJ databases">
        <title>Depth-based differentiation of microbial function through sediment-hosted aquifers and enrichment of novel symbionts in the deep terrestrial subsurface.</title>
        <authorList>
            <person name="Probst A.J."/>
            <person name="Ladd B."/>
            <person name="Jarett J.K."/>
            <person name="Geller-Mcgrath D.E."/>
            <person name="Sieber C.M."/>
            <person name="Emerson J.B."/>
            <person name="Anantharaman K."/>
            <person name="Thomas B.C."/>
            <person name="Malmstrom R."/>
            <person name="Stieglmeier M."/>
            <person name="Klingl A."/>
            <person name="Woyke T."/>
            <person name="Ryan C.M."/>
            <person name="Banfield J.F."/>
        </authorList>
    </citation>
    <scope>NUCLEOTIDE SEQUENCE [LARGE SCALE GENOMIC DNA]</scope>
    <source>
        <strain evidence="4">CG10_big_fil_rev_8_21_14_0_10_32_10</strain>
    </source>
</reference>
<keyword evidence="3" id="KW-1133">Transmembrane helix</keyword>
<evidence type="ECO:0008006" key="6">
    <source>
        <dbReference type="Google" id="ProtNLM"/>
    </source>
</evidence>
<proteinExistence type="predicted"/>
<dbReference type="GO" id="GO:0005509">
    <property type="term" value="F:calcium ion binding"/>
    <property type="evidence" value="ECO:0007669"/>
    <property type="project" value="InterPro"/>
</dbReference>
<comment type="caution">
    <text evidence="4">The sequence shown here is derived from an EMBL/GenBank/DDBJ whole genome shotgun (WGS) entry which is preliminary data.</text>
</comment>
<dbReference type="InterPro" id="IPR028974">
    <property type="entry name" value="TSP_type-3_rpt"/>
</dbReference>
<evidence type="ECO:0000256" key="1">
    <source>
        <dbReference type="ARBA" id="ARBA00022729"/>
    </source>
</evidence>
<evidence type="ECO:0000256" key="2">
    <source>
        <dbReference type="ARBA" id="ARBA00022837"/>
    </source>
</evidence>
<dbReference type="AlphaFoldDB" id="A0A2H0RAV3"/>
<protein>
    <recommendedName>
        <fullName evidence="6">Thrombospondin</fullName>
    </recommendedName>
</protein>
<accession>A0A2H0RAV3</accession>